<dbReference type="EMBL" id="JAAMOW010000002">
    <property type="protein sequence ID" value="NGY04051.1"/>
    <property type="molecule type" value="Genomic_DNA"/>
</dbReference>
<keyword evidence="4" id="KW-1185">Reference proteome</keyword>
<dbReference type="PRINTS" id="PR00081">
    <property type="entry name" value="GDHRDH"/>
</dbReference>
<sequence length="310" mass="33109">MTVKWTVERMPPQSGRIAVVTGANSGLGLQTAIALAGAGAKVVMACRSPARAAAALDTLRERVPQADAELMTLDLSSLASVQAFADAYRQRHARLDLLINNAGILGAPFGRTVDGFENHLGTNHFGHFALTGRLIDCILATPGARIVTVGSLGHWRGKLDLDDLDYQRTPYVPFAGYANSKQANLLFVTELARRLAAKGSDVIAAAAHPGGADTTIKPRTDSFKQRFEDAVIAPIARRYLINTAAQGALPTLYVATMPGVQHNDYYGPDGFAGLRGYPAKARRRGNACDPALARRLWALSETLTGVAYLD</sequence>
<dbReference type="SUPFAM" id="SSF51735">
    <property type="entry name" value="NAD(P)-binding Rossmann-fold domains"/>
    <property type="match status" value="1"/>
</dbReference>
<protein>
    <submittedName>
        <fullName evidence="3">SDR family NAD(P)-dependent oxidoreductase</fullName>
    </submittedName>
</protein>
<evidence type="ECO:0000313" key="3">
    <source>
        <dbReference type="EMBL" id="NGY04051.1"/>
    </source>
</evidence>
<gene>
    <name evidence="3" type="ORF">G7Y85_04685</name>
</gene>
<dbReference type="InterPro" id="IPR036291">
    <property type="entry name" value="NAD(P)-bd_dom_sf"/>
</dbReference>
<dbReference type="Pfam" id="PF00106">
    <property type="entry name" value="adh_short"/>
    <property type="match status" value="1"/>
</dbReference>
<evidence type="ECO:0000256" key="2">
    <source>
        <dbReference type="RuleBase" id="RU000363"/>
    </source>
</evidence>
<proteinExistence type="inferred from homology"/>
<dbReference type="PRINTS" id="PR00080">
    <property type="entry name" value="SDRFAMILY"/>
</dbReference>
<evidence type="ECO:0000256" key="1">
    <source>
        <dbReference type="ARBA" id="ARBA00023002"/>
    </source>
</evidence>
<dbReference type="Gene3D" id="3.40.50.720">
    <property type="entry name" value="NAD(P)-binding Rossmann-like Domain"/>
    <property type="match status" value="1"/>
</dbReference>
<dbReference type="InterPro" id="IPR002347">
    <property type="entry name" value="SDR_fam"/>
</dbReference>
<dbReference type="Proteomes" id="UP000472676">
    <property type="component" value="Unassembled WGS sequence"/>
</dbReference>
<name>A0A6M2BPA1_9GAMM</name>
<dbReference type="AlphaFoldDB" id="A0A6M2BPA1"/>
<reference evidence="3 4" key="1">
    <citation type="journal article" date="2014" name="Int. J. Syst. Evol. Microbiol.">
        <title>Solimonas terrae sp. nov., isolated from soil.</title>
        <authorList>
            <person name="Kim S.J."/>
            <person name="Moon J.Y."/>
            <person name="Weon H.Y."/>
            <person name="Ahn J.H."/>
            <person name="Chen W.M."/>
            <person name="Kwon S.W."/>
        </authorList>
    </citation>
    <scope>NUCLEOTIDE SEQUENCE [LARGE SCALE GENOMIC DNA]</scope>
    <source>
        <strain evidence="3 4">KIS83-12</strain>
    </source>
</reference>
<comment type="similarity">
    <text evidence="2">Belongs to the short-chain dehydrogenases/reductases (SDR) family.</text>
</comment>
<organism evidence="3 4">
    <name type="scientific">Solimonas terrae</name>
    <dbReference type="NCBI Taxonomy" id="1396819"/>
    <lineage>
        <taxon>Bacteria</taxon>
        <taxon>Pseudomonadati</taxon>
        <taxon>Pseudomonadota</taxon>
        <taxon>Gammaproteobacteria</taxon>
        <taxon>Nevskiales</taxon>
        <taxon>Nevskiaceae</taxon>
        <taxon>Solimonas</taxon>
    </lineage>
</organism>
<comment type="caution">
    <text evidence="3">The sequence shown here is derived from an EMBL/GenBank/DDBJ whole genome shotgun (WGS) entry which is preliminary data.</text>
</comment>
<dbReference type="PANTHER" id="PTHR43157">
    <property type="entry name" value="PHOSPHATIDYLINOSITOL-GLYCAN BIOSYNTHESIS CLASS F PROTEIN-RELATED"/>
    <property type="match status" value="1"/>
</dbReference>
<dbReference type="PANTHER" id="PTHR43157:SF31">
    <property type="entry name" value="PHOSPHATIDYLINOSITOL-GLYCAN BIOSYNTHESIS CLASS F PROTEIN"/>
    <property type="match status" value="1"/>
</dbReference>
<evidence type="ECO:0000313" key="4">
    <source>
        <dbReference type="Proteomes" id="UP000472676"/>
    </source>
</evidence>
<keyword evidence="1" id="KW-0560">Oxidoreductase</keyword>
<dbReference type="NCBIfam" id="NF004846">
    <property type="entry name" value="PRK06197.1"/>
    <property type="match status" value="1"/>
</dbReference>
<accession>A0A6M2BPA1</accession>
<dbReference type="CDD" id="cd05327">
    <property type="entry name" value="retinol-DH_like_SDR_c_like"/>
    <property type="match status" value="1"/>
</dbReference>
<dbReference type="GO" id="GO:0016491">
    <property type="term" value="F:oxidoreductase activity"/>
    <property type="evidence" value="ECO:0007669"/>
    <property type="project" value="UniProtKB-KW"/>
</dbReference>